<dbReference type="EMBL" id="ASPP01008396">
    <property type="protein sequence ID" value="ETO25607.1"/>
    <property type="molecule type" value="Genomic_DNA"/>
</dbReference>
<dbReference type="Proteomes" id="UP000023152">
    <property type="component" value="Unassembled WGS sequence"/>
</dbReference>
<protein>
    <submittedName>
        <fullName evidence="1">Uncharacterized protein</fullName>
    </submittedName>
</protein>
<sequence length="156" mass="18165">MNSTDTYISKKKDGLPSKDDEEWVKSTLNSLTSKQTALFKRWVNARVPGMKEPKSRLVVLTPLRLLCVRKRPFGRSIHKIMRVIDFVGIDVNENGSDKETIVTIDTCSFAPDNSITQARQAKNLKTLQFYFHFPKDIDKEFLEILQWFLCLFYLFI</sequence>
<accession>X6NJS3</accession>
<dbReference type="AlphaFoldDB" id="X6NJS3"/>
<gene>
    <name evidence="1" type="ORF">RFI_11529</name>
</gene>
<proteinExistence type="predicted"/>
<name>X6NJS3_RETFI</name>
<organism evidence="1 2">
    <name type="scientific">Reticulomyxa filosa</name>
    <dbReference type="NCBI Taxonomy" id="46433"/>
    <lineage>
        <taxon>Eukaryota</taxon>
        <taxon>Sar</taxon>
        <taxon>Rhizaria</taxon>
        <taxon>Retaria</taxon>
        <taxon>Foraminifera</taxon>
        <taxon>Monothalamids</taxon>
        <taxon>Reticulomyxidae</taxon>
        <taxon>Reticulomyxa</taxon>
    </lineage>
</organism>
<comment type="caution">
    <text evidence="1">The sequence shown here is derived from an EMBL/GenBank/DDBJ whole genome shotgun (WGS) entry which is preliminary data.</text>
</comment>
<evidence type="ECO:0000313" key="2">
    <source>
        <dbReference type="Proteomes" id="UP000023152"/>
    </source>
</evidence>
<evidence type="ECO:0000313" key="1">
    <source>
        <dbReference type="EMBL" id="ETO25607.1"/>
    </source>
</evidence>
<reference evidence="1 2" key="1">
    <citation type="journal article" date="2013" name="Curr. Biol.">
        <title>The Genome of the Foraminiferan Reticulomyxa filosa.</title>
        <authorList>
            <person name="Glockner G."/>
            <person name="Hulsmann N."/>
            <person name="Schleicher M."/>
            <person name="Noegel A.A."/>
            <person name="Eichinger L."/>
            <person name="Gallinger C."/>
            <person name="Pawlowski J."/>
            <person name="Sierra R."/>
            <person name="Euteneuer U."/>
            <person name="Pillet L."/>
            <person name="Moustafa A."/>
            <person name="Platzer M."/>
            <person name="Groth M."/>
            <person name="Szafranski K."/>
            <person name="Schliwa M."/>
        </authorList>
    </citation>
    <scope>NUCLEOTIDE SEQUENCE [LARGE SCALE GENOMIC DNA]</scope>
</reference>
<keyword evidence="2" id="KW-1185">Reference proteome</keyword>